<dbReference type="Gene3D" id="3.40.50.80">
    <property type="entry name" value="Nucleotide-binding domain of ferredoxin-NADP reductase (FNR) module"/>
    <property type="match status" value="1"/>
</dbReference>
<feature type="binding site" evidence="14">
    <location>
        <position position="314"/>
    </location>
    <ligand>
        <name>NADP(+)</name>
        <dbReference type="ChEBI" id="CHEBI:58349"/>
    </ligand>
</feature>
<feature type="binding site" evidence="14">
    <location>
        <position position="218"/>
    </location>
    <ligand>
        <name>FMN</name>
        <dbReference type="ChEBI" id="CHEBI:58210"/>
    </ligand>
</feature>
<dbReference type="CDD" id="cd06204">
    <property type="entry name" value="CYPOR"/>
    <property type="match status" value="1"/>
</dbReference>
<keyword evidence="14" id="KW-1003">Cell membrane</keyword>
<dbReference type="PROSITE" id="PS51384">
    <property type="entry name" value="FAD_FR"/>
    <property type="match status" value="1"/>
</dbReference>
<comment type="function">
    <text evidence="14">This enzyme is required for electron transfer from NADP to cytochrome P450 in microsomes. It can also provide electron transfer to heme oxygenase and cytochrome B5. Involved in ergosterol biosynthesis.</text>
</comment>
<evidence type="ECO:0000256" key="13">
    <source>
        <dbReference type="ARBA" id="ARBA00023221"/>
    </source>
</evidence>
<comment type="caution">
    <text evidence="18">The sequence shown here is derived from an EMBL/GenBank/DDBJ whole genome shotgun (WGS) entry which is preliminary data.</text>
</comment>
<proteinExistence type="inferred from homology"/>
<dbReference type="Gene3D" id="1.20.990.10">
    <property type="entry name" value="NADPH-cytochrome p450 Reductase, Chain A, domain 3"/>
    <property type="match status" value="1"/>
</dbReference>
<dbReference type="PRINTS" id="PR00369">
    <property type="entry name" value="FLAVODOXIN"/>
</dbReference>
<keyword evidence="4 14" id="KW-0256">Endoplasmic reticulum</keyword>
<feature type="binding site" evidence="14">
    <location>
        <begin position="471"/>
        <end position="474"/>
    </location>
    <ligand>
        <name>FAD</name>
        <dbReference type="ChEBI" id="CHEBI:57692"/>
    </ligand>
</feature>
<keyword evidence="12 14" id="KW-1207">Sterol metabolism</keyword>
<dbReference type="FunFam" id="3.40.50.360:FF:000024">
    <property type="entry name" value="NADPH--cytochrome P450 reductase"/>
    <property type="match status" value="1"/>
</dbReference>
<dbReference type="InterPro" id="IPR008254">
    <property type="entry name" value="Flavodoxin/NO_synth"/>
</dbReference>
<dbReference type="GO" id="GO:0010181">
    <property type="term" value="F:FMN binding"/>
    <property type="evidence" value="ECO:0007669"/>
    <property type="project" value="UniProtKB-UniRule"/>
</dbReference>
<dbReference type="GO" id="GO:0050661">
    <property type="term" value="F:NADP binding"/>
    <property type="evidence" value="ECO:0007669"/>
    <property type="project" value="UniProtKB-UniRule"/>
</dbReference>
<dbReference type="PANTHER" id="PTHR19384">
    <property type="entry name" value="NITRIC OXIDE SYNTHASE-RELATED"/>
    <property type="match status" value="1"/>
</dbReference>
<dbReference type="GO" id="GO:0005789">
    <property type="term" value="C:endoplasmic reticulum membrane"/>
    <property type="evidence" value="ECO:0007669"/>
    <property type="project" value="UniProtKB-SubCell"/>
</dbReference>
<keyword evidence="5 14" id="KW-0274">FAD</keyword>
<name>A0A9P6UZG0_9FUNG</name>
<comment type="similarity">
    <text evidence="14">Belongs to the NADPH--cytochrome P450 reductase family.</text>
</comment>
<keyword evidence="19" id="KW-1185">Reference proteome</keyword>
<dbReference type="InterPro" id="IPR029039">
    <property type="entry name" value="Flavoprotein-like_sf"/>
</dbReference>
<dbReference type="SUPFAM" id="SSF52343">
    <property type="entry name" value="Ferredoxin reductase-like, C-terminal NADP-linked domain"/>
    <property type="match status" value="1"/>
</dbReference>
<evidence type="ECO:0000256" key="5">
    <source>
        <dbReference type="ARBA" id="ARBA00022827"/>
    </source>
</evidence>
<keyword evidence="14" id="KW-0496">Mitochondrion</keyword>
<keyword evidence="14" id="KW-0443">Lipid metabolism</keyword>
<dbReference type="PANTHER" id="PTHR19384:SF17">
    <property type="entry name" value="NADPH--CYTOCHROME P450 REDUCTASE"/>
    <property type="match status" value="1"/>
</dbReference>
<feature type="binding site" evidence="14">
    <location>
        <begin position="635"/>
        <end position="636"/>
    </location>
    <ligand>
        <name>NADP(+)</name>
        <dbReference type="ChEBI" id="CHEBI:58349"/>
    </ligand>
</feature>
<dbReference type="SUPFAM" id="SSF52218">
    <property type="entry name" value="Flavoproteins"/>
    <property type="match status" value="1"/>
</dbReference>
<comment type="similarity">
    <text evidence="14">In the N-terminal section; belongs to the flavodoxin family.</text>
</comment>
<evidence type="ECO:0000259" key="17">
    <source>
        <dbReference type="PROSITE" id="PS51384"/>
    </source>
</evidence>
<evidence type="ECO:0000256" key="4">
    <source>
        <dbReference type="ARBA" id="ARBA00022824"/>
    </source>
</evidence>
<dbReference type="OrthoDB" id="1856718at2759"/>
<dbReference type="GO" id="GO:0005741">
    <property type="term" value="C:mitochondrial outer membrane"/>
    <property type="evidence" value="ECO:0007669"/>
    <property type="project" value="UniProtKB-SubCell"/>
</dbReference>
<dbReference type="InterPro" id="IPR003097">
    <property type="entry name" value="CysJ-like_FAD-binding"/>
</dbReference>
<dbReference type="EC" id="1.6.2.4" evidence="14"/>
<dbReference type="Pfam" id="PF00175">
    <property type="entry name" value="NAD_binding_1"/>
    <property type="match status" value="1"/>
</dbReference>
<feature type="binding site" evidence="14">
    <location>
        <begin position="134"/>
        <end position="137"/>
    </location>
    <ligand>
        <name>FMN</name>
        <dbReference type="ChEBI" id="CHEBI:58210"/>
    </ligand>
</feature>
<evidence type="ECO:0000256" key="14">
    <source>
        <dbReference type="HAMAP-Rule" id="MF_03212"/>
    </source>
</evidence>
<evidence type="ECO:0000256" key="15">
    <source>
        <dbReference type="SAM" id="MobiDB-lite"/>
    </source>
</evidence>
<keyword evidence="8" id="KW-1133">Transmembrane helix</keyword>
<dbReference type="PRINTS" id="PR00371">
    <property type="entry name" value="FPNCR"/>
</dbReference>
<comment type="catalytic activity">
    <reaction evidence="14">
        <text>2 oxidized [cytochrome P450] + NADPH = 2 reduced [cytochrome P450] + NADP(+) + H(+)</text>
        <dbReference type="Rhea" id="RHEA:24040"/>
        <dbReference type="Rhea" id="RHEA-COMP:14627"/>
        <dbReference type="Rhea" id="RHEA-COMP:14628"/>
        <dbReference type="ChEBI" id="CHEBI:15378"/>
        <dbReference type="ChEBI" id="CHEBI:55376"/>
        <dbReference type="ChEBI" id="CHEBI:57783"/>
        <dbReference type="ChEBI" id="CHEBI:58349"/>
        <dbReference type="ChEBI" id="CHEBI:60344"/>
        <dbReference type="EC" id="1.6.2.4"/>
    </reaction>
</comment>
<dbReference type="InterPro" id="IPR039261">
    <property type="entry name" value="FNR_nucleotide-bd"/>
</dbReference>
<keyword evidence="7 14" id="KW-0752">Steroid biosynthesis</keyword>
<comment type="cofactor">
    <cofactor evidence="14">
        <name>FMN</name>
        <dbReference type="ChEBI" id="CHEBI:58210"/>
    </cofactor>
    <text evidence="14">Binds 1 FMN per monomer.</text>
</comment>
<dbReference type="InterPro" id="IPR017927">
    <property type="entry name" value="FAD-bd_FR_type"/>
</dbReference>
<dbReference type="AlphaFoldDB" id="A0A9P6UZG0"/>
<dbReference type="InterPro" id="IPR001709">
    <property type="entry name" value="Flavoprot_Pyr_Nucl_cyt_Rdtase"/>
</dbReference>
<evidence type="ECO:0000256" key="10">
    <source>
        <dbReference type="ARBA" id="ARBA00023011"/>
    </source>
</evidence>
<evidence type="ECO:0000256" key="12">
    <source>
        <dbReference type="ARBA" id="ARBA00023166"/>
    </source>
</evidence>
<feature type="binding site" evidence="14">
    <location>
        <begin position="183"/>
        <end position="192"/>
    </location>
    <ligand>
        <name>FMN</name>
        <dbReference type="ChEBI" id="CHEBI:58210"/>
    </ligand>
</feature>
<gene>
    <name evidence="18" type="primary">NCP1</name>
    <name evidence="18" type="ORF">BGZ99_007811</name>
</gene>
<keyword evidence="11 14" id="KW-0472">Membrane</keyword>
<feature type="binding site" evidence="14">
    <location>
        <begin position="489"/>
        <end position="491"/>
    </location>
    <ligand>
        <name>FAD</name>
        <dbReference type="ChEBI" id="CHEBI:57692"/>
    </ligand>
</feature>
<keyword evidence="10 14" id="KW-0756">Sterol biosynthesis</keyword>
<evidence type="ECO:0000256" key="2">
    <source>
        <dbReference type="ARBA" id="ARBA00022643"/>
    </source>
</evidence>
<keyword evidence="13 14" id="KW-0753">Steroid metabolism</keyword>
<keyword evidence="3" id="KW-0812">Transmembrane</keyword>
<feature type="binding site" evidence="14">
    <location>
        <position position="679"/>
    </location>
    <ligand>
        <name>NADP(+)</name>
        <dbReference type="ChEBI" id="CHEBI:58349"/>
    </ligand>
</feature>
<keyword evidence="14" id="KW-0444">Lipid biosynthesis</keyword>
<evidence type="ECO:0000256" key="8">
    <source>
        <dbReference type="ARBA" id="ARBA00022989"/>
    </source>
</evidence>
<comment type="similarity">
    <text evidence="14">In the C-terminal section; belongs to the flavoprotein pyridine nucleotide cytochrome reductase family.</text>
</comment>
<feature type="binding site" evidence="14">
    <location>
        <begin position="507"/>
        <end position="510"/>
    </location>
    <ligand>
        <name>FAD</name>
        <dbReference type="ChEBI" id="CHEBI:57692"/>
    </ligand>
</feature>
<feature type="domain" description="FAD-binding FR-type" evidence="17">
    <location>
        <begin position="294"/>
        <end position="542"/>
    </location>
</feature>
<feature type="binding site" evidence="14">
    <location>
        <begin position="642"/>
        <end position="646"/>
    </location>
    <ligand>
        <name>NADP(+)</name>
        <dbReference type="ChEBI" id="CHEBI:58349"/>
    </ligand>
</feature>
<dbReference type="PIRSF" id="PIRSF000208">
    <property type="entry name" value="P450R"/>
    <property type="match status" value="1"/>
</dbReference>
<dbReference type="FunFam" id="3.40.50.80:FF:000001">
    <property type="entry name" value="NADPH--cytochrome P450 reductase 1"/>
    <property type="match status" value="1"/>
</dbReference>
<dbReference type="GO" id="GO:0005886">
    <property type="term" value="C:plasma membrane"/>
    <property type="evidence" value="ECO:0007669"/>
    <property type="project" value="UniProtKB-SubCell"/>
</dbReference>
<dbReference type="InterPro" id="IPR023208">
    <property type="entry name" value="P450R"/>
</dbReference>
<feature type="binding site" evidence="14">
    <location>
        <position position="495"/>
    </location>
    <ligand>
        <name>FAD</name>
        <dbReference type="ChEBI" id="CHEBI:57692"/>
    </ligand>
</feature>
<evidence type="ECO:0000256" key="3">
    <source>
        <dbReference type="ARBA" id="ARBA00022692"/>
    </source>
</evidence>
<accession>A0A9P6UZG0</accession>
<protein>
    <recommendedName>
        <fullName evidence="14">NADPH--cytochrome P450 reductase</fullName>
        <shortName evidence="14">CPR</shortName>
        <shortName evidence="14">P450R</shortName>
        <ecNumber evidence="14">1.6.2.4</ecNumber>
    </recommendedName>
</protein>
<feature type="binding site" evidence="14">
    <location>
        <position position="574"/>
    </location>
    <ligand>
        <name>NADP(+)</name>
        <dbReference type="ChEBI" id="CHEBI:58349"/>
    </ligand>
</feature>
<evidence type="ECO:0000259" key="16">
    <source>
        <dbReference type="PROSITE" id="PS50902"/>
    </source>
</evidence>
<evidence type="ECO:0000256" key="1">
    <source>
        <dbReference type="ARBA" id="ARBA00022630"/>
    </source>
</evidence>
<feature type="binding site" evidence="14">
    <location>
        <position position="717"/>
    </location>
    <ligand>
        <name>FAD</name>
        <dbReference type="ChEBI" id="CHEBI:57692"/>
    </ligand>
</feature>
<dbReference type="GO" id="GO:0050660">
    <property type="term" value="F:flavin adenine dinucleotide binding"/>
    <property type="evidence" value="ECO:0007669"/>
    <property type="project" value="UniProtKB-UniRule"/>
</dbReference>
<keyword evidence="6 14" id="KW-0521">NADP</keyword>
<dbReference type="HAMAP" id="MF_03212">
    <property type="entry name" value="NCPR"/>
    <property type="match status" value="1"/>
</dbReference>
<comment type="cofactor">
    <cofactor evidence="14">
        <name>FAD</name>
        <dbReference type="ChEBI" id="CHEBI:57692"/>
    </cofactor>
    <text evidence="14">Binds 1 FAD per monomer.</text>
</comment>
<evidence type="ECO:0000313" key="18">
    <source>
        <dbReference type="EMBL" id="KAG0327341.1"/>
    </source>
</evidence>
<dbReference type="Gene3D" id="3.40.50.360">
    <property type="match status" value="1"/>
</dbReference>
<dbReference type="InterPro" id="IPR023173">
    <property type="entry name" value="NADPH_Cyt_P450_Rdtase_alpha"/>
</dbReference>
<dbReference type="SUPFAM" id="SSF63380">
    <property type="entry name" value="Riboflavin synthase domain-like"/>
    <property type="match status" value="1"/>
</dbReference>
<dbReference type="GO" id="GO:0006696">
    <property type="term" value="P:ergosterol biosynthetic process"/>
    <property type="evidence" value="ECO:0007669"/>
    <property type="project" value="UniProtKB-UniRule"/>
</dbReference>
<dbReference type="GO" id="GO:0003958">
    <property type="term" value="F:NADPH-hemoprotein reductase activity"/>
    <property type="evidence" value="ECO:0007669"/>
    <property type="project" value="UniProtKB-UniRule"/>
</dbReference>
<evidence type="ECO:0000256" key="9">
    <source>
        <dbReference type="ARBA" id="ARBA00023002"/>
    </source>
</evidence>
<dbReference type="Pfam" id="PF00258">
    <property type="entry name" value="Flavodoxin_1"/>
    <property type="match status" value="1"/>
</dbReference>
<reference evidence="18" key="1">
    <citation type="journal article" date="2020" name="Fungal Divers.">
        <title>Resolving the Mortierellaceae phylogeny through synthesis of multi-gene phylogenetics and phylogenomics.</title>
        <authorList>
            <person name="Vandepol N."/>
            <person name="Liber J."/>
            <person name="Desiro A."/>
            <person name="Na H."/>
            <person name="Kennedy M."/>
            <person name="Barry K."/>
            <person name="Grigoriev I.V."/>
            <person name="Miller A.N."/>
            <person name="O'Donnell K."/>
            <person name="Stajich J.E."/>
            <person name="Bonito G."/>
        </authorList>
    </citation>
    <scope>NUCLEOTIDE SEQUENCE</scope>
    <source>
        <strain evidence="18">REB-010B</strain>
    </source>
</reference>
<evidence type="ECO:0000256" key="11">
    <source>
        <dbReference type="ARBA" id="ARBA00023136"/>
    </source>
</evidence>
<dbReference type="Pfam" id="PF00667">
    <property type="entry name" value="FAD_binding_1"/>
    <property type="match status" value="1"/>
</dbReference>
<evidence type="ECO:0000256" key="7">
    <source>
        <dbReference type="ARBA" id="ARBA00022955"/>
    </source>
</evidence>
<dbReference type="InterPro" id="IPR017938">
    <property type="entry name" value="Riboflavin_synthase-like_b-brl"/>
</dbReference>
<dbReference type="EMBL" id="JAAAIP010000058">
    <property type="protein sequence ID" value="KAG0327341.1"/>
    <property type="molecule type" value="Genomic_DNA"/>
</dbReference>
<evidence type="ECO:0000256" key="6">
    <source>
        <dbReference type="ARBA" id="ARBA00022857"/>
    </source>
</evidence>
<feature type="compositionally biased region" description="Basic and acidic residues" evidence="15">
    <location>
        <begin position="735"/>
        <end position="744"/>
    </location>
</feature>
<feature type="region of interest" description="Disordered" evidence="15">
    <location>
        <begin position="717"/>
        <end position="744"/>
    </location>
</feature>
<keyword evidence="1 14" id="KW-0285">Flavoprotein</keyword>
<evidence type="ECO:0000313" key="19">
    <source>
        <dbReference type="Proteomes" id="UP000738325"/>
    </source>
</evidence>
<dbReference type="InterPro" id="IPR001094">
    <property type="entry name" value="Flavdoxin-like"/>
</dbReference>
<dbReference type="Proteomes" id="UP000738325">
    <property type="component" value="Unassembled WGS sequence"/>
</dbReference>
<dbReference type="Gene3D" id="2.40.30.10">
    <property type="entry name" value="Translation factors"/>
    <property type="match status" value="1"/>
</dbReference>
<keyword evidence="14" id="KW-1000">Mitochondrion outer membrane</keyword>
<dbReference type="PROSITE" id="PS50902">
    <property type="entry name" value="FLAVODOXIN_LIKE"/>
    <property type="match status" value="1"/>
</dbReference>
<keyword evidence="9 14" id="KW-0560">Oxidoreductase</keyword>
<comment type="caution">
    <text evidence="14">Lacks conserved residue(s) required for the propagation of feature annotation.</text>
</comment>
<keyword evidence="2 14" id="KW-0288">FMN</keyword>
<dbReference type="GO" id="GO:0005829">
    <property type="term" value="C:cytosol"/>
    <property type="evidence" value="ECO:0007669"/>
    <property type="project" value="TreeGrafter"/>
</dbReference>
<comment type="subcellular location">
    <subcellularLocation>
        <location evidence="14">Endoplasmic reticulum membrane</location>
        <topology evidence="14">Single-pass membrane protein</topology>
        <orientation evidence="14">Cytoplasmic side</orientation>
    </subcellularLocation>
    <subcellularLocation>
        <location evidence="14">Mitochondrion outer membrane</location>
        <topology evidence="14">Single-pass membrane protein</topology>
        <orientation evidence="14">Cytoplasmic side</orientation>
    </subcellularLocation>
    <subcellularLocation>
        <location evidence="14">Cell membrane</location>
        <topology evidence="14">Single-pass membrane protein</topology>
        <orientation evidence="14">Cytoplasmic side</orientation>
    </subcellularLocation>
</comment>
<feature type="domain" description="Flavodoxin-like" evidence="16">
    <location>
        <begin position="77"/>
        <end position="234"/>
    </location>
</feature>
<feature type="binding site" evidence="14">
    <location>
        <begin position="83"/>
        <end position="88"/>
    </location>
    <ligand>
        <name>FMN</name>
        <dbReference type="ChEBI" id="CHEBI:58210"/>
    </ligand>
</feature>
<dbReference type="InterPro" id="IPR001433">
    <property type="entry name" value="OxRdtase_FAD/NAD-bd"/>
</dbReference>
<organism evidence="18 19">
    <name type="scientific">Dissophora globulifera</name>
    <dbReference type="NCBI Taxonomy" id="979702"/>
    <lineage>
        <taxon>Eukaryota</taxon>
        <taxon>Fungi</taxon>
        <taxon>Fungi incertae sedis</taxon>
        <taxon>Mucoromycota</taxon>
        <taxon>Mortierellomycotina</taxon>
        <taxon>Mortierellomycetes</taxon>
        <taxon>Mortierellales</taxon>
        <taxon>Mortierellaceae</taxon>
        <taxon>Dissophora</taxon>
    </lineage>
</organism>
<sequence>MSDAVIDTLDIAILGAVLVGSGIYWFKDKLLGSGVNSSTKQPLVPMQKPSAPALKINKVVKKTRDFVQKMKETDKTVIFFYGSQTGTAEDYAARLAKEGTQRYNLKTMTADLEDYDMNLLDTLPSDHLAVFVLATYGEGEPTDNAVDFWEHLVSGEDVPEFSIGDYEDSDKPLTNLHFVLFGLGNKTYEHYNSVCRRVEERFMQLGASRIGDRGEGDDDGSLEEDFLSWKDDMWKAVCDFMGIDFFAGSTGPRQATYKIQEYTAEEVKELKKVYHGEHQEPKFMLGSRPTYDSKNPFAAPISVSRGAFSATADRSCLHMEVDISGSGITYQAGDHIAIWPVNAEQEVEKLAKVLGLTDKLDTVLTVSNTDPASTKLPFPVPTTYRTVLRNYIDITAPPSRGFIGQLTTFAPSEEATKTFALWGQDKEAFRINVADARRSLGTTLEKIIGPGKTMEIPFDLLIESVPRIQARYYSISSSAKAHPTSIHLTAVVLNYKPSVAPEETVYGLATNFLHNCHGYINQSGAVEPKYEISGPRGAHIIGDHGVKVPIYVRHSNFKLPRNAALPVVMIGPGTGVAPFRGFIQDRAQDAKNGKKVGATVLFFGCRREDEDYLYKDEWPELMKDIEGAQVITALSRQPGVAKTYVQHKMDEHKELIWDLIHKQGGYFYVCGDAKNMAREVNHKLIEIAMSCGGMTEEKATTYVKELRGRGRYEEDVWLSGKPPAAPNKDAAPIARLEKEQGHGK</sequence>